<evidence type="ECO:0008006" key="4">
    <source>
        <dbReference type="Google" id="ProtNLM"/>
    </source>
</evidence>
<reference evidence="2 3" key="1">
    <citation type="journal article" date="2016" name="Nat. Commun.">
        <title>Thousands of microbial genomes shed light on interconnected biogeochemical processes in an aquifer system.</title>
        <authorList>
            <person name="Anantharaman K."/>
            <person name="Brown C.T."/>
            <person name="Hug L.A."/>
            <person name="Sharon I."/>
            <person name="Castelle C.J."/>
            <person name="Probst A.J."/>
            <person name="Thomas B.C."/>
            <person name="Singh A."/>
            <person name="Wilkins M.J."/>
            <person name="Karaoz U."/>
            <person name="Brodie E.L."/>
            <person name="Williams K.H."/>
            <person name="Hubbard S.S."/>
            <person name="Banfield J.F."/>
        </authorList>
    </citation>
    <scope>NUCLEOTIDE SEQUENCE [LARGE SCALE GENOMIC DNA]</scope>
</reference>
<comment type="caution">
    <text evidence="2">The sequence shown here is derived from an EMBL/GenBank/DDBJ whole genome shotgun (WGS) entry which is preliminary data.</text>
</comment>
<gene>
    <name evidence="2" type="ORF">A2729_02735</name>
</gene>
<evidence type="ECO:0000313" key="3">
    <source>
        <dbReference type="Proteomes" id="UP000178930"/>
    </source>
</evidence>
<feature type="transmembrane region" description="Helical" evidence="1">
    <location>
        <begin position="36"/>
        <end position="56"/>
    </location>
</feature>
<dbReference type="Proteomes" id="UP000178930">
    <property type="component" value="Unassembled WGS sequence"/>
</dbReference>
<protein>
    <recommendedName>
        <fullName evidence="4">Sugar transporter SemiSWEET</fullName>
    </recommendedName>
</protein>
<proteinExistence type="predicted"/>
<keyword evidence="1" id="KW-1133">Transmembrane helix</keyword>
<dbReference type="Gene3D" id="1.20.1280.290">
    <property type="match status" value="1"/>
</dbReference>
<dbReference type="InterPro" id="IPR004316">
    <property type="entry name" value="SWEET_rpt"/>
</dbReference>
<feature type="transmembrane region" description="Helical" evidence="1">
    <location>
        <begin position="62"/>
        <end position="84"/>
    </location>
</feature>
<dbReference type="EMBL" id="MHIB01000012">
    <property type="protein sequence ID" value="OGY44777.1"/>
    <property type="molecule type" value="Genomic_DNA"/>
</dbReference>
<evidence type="ECO:0000313" key="2">
    <source>
        <dbReference type="EMBL" id="OGY44777.1"/>
    </source>
</evidence>
<dbReference type="STRING" id="1797532.A2729_02735"/>
<feature type="transmembrane region" description="Helical" evidence="1">
    <location>
        <begin position="6"/>
        <end position="24"/>
    </location>
</feature>
<organism evidence="2 3">
    <name type="scientific">Candidatus Buchananbacteria bacterium RIFCSPHIGHO2_01_FULL_39_14</name>
    <dbReference type="NCBI Taxonomy" id="1797532"/>
    <lineage>
        <taxon>Bacteria</taxon>
        <taxon>Candidatus Buchananiibacteriota</taxon>
    </lineage>
</organism>
<dbReference type="AlphaFoldDB" id="A0A1G1XZN2"/>
<sequence length="89" mass="9997">MMSLLEILAGIFGVIGGCANFPQAYKIFKRKSAGDISIVTYLIIFISIILWTLYGIELRNPIIVIPNIFAFISVDAVIIGWFRFGRNNK</sequence>
<dbReference type="GO" id="GO:0016020">
    <property type="term" value="C:membrane"/>
    <property type="evidence" value="ECO:0007669"/>
    <property type="project" value="InterPro"/>
</dbReference>
<evidence type="ECO:0000256" key="1">
    <source>
        <dbReference type="SAM" id="Phobius"/>
    </source>
</evidence>
<accession>A0A1G1XZN2</accession>
<dbReference type="Pfam" id="PF03083">
    <property type="entry name" value="MtN3_slv"/>
    <property type="match status" value="1"/>
</dbReference>
<name>A0A1G1XZN2_9BACT</name>
<keyword evidence="1" id="KW-0812">Transmembrane</keyword>
<keyword evidence="1" id="KW-0472">Membrane</keyword>